<reference evidence="7" key="2">
    <citation type="submission" date="2020-09" db="EMBL/GenBank/DDBJ databases">
        <authorList>
            <person name="Sun Q."/>
            <person name="Ohkuma M."/>
        </authorList>
    </citation>
    <scope>NUCLEOTIDE SEQUENCE</scope>
    <source>
        <strain evidence="7">JCM 4369</strain>
    </source>
</reference>
<comment type="subcellular location">
    <subcellularLocation>
        <location evidence="1">Membrane</location>
        <topology evidence="1">Single-pass membrane protein</topology>
    </subcellularLocation>
</comment>
<dbReference type="Gene3D" id="2.40.50.100">
    <property type="match status" value="1"/>
</dbReference>
<name>A0A918IB44_9ACTN</name>
<dbReference type="PANTHER" id="PTHR30386">
    <property type="entry name" value="MEMBRANE FUSION SUBUNIT OF EMRAB-TOLC MULTIDRUG EFFLUX PUMP"/>
    <property type="match status" value="1"/>
</dbReference>
<dbReference type="GO" id="GO:0016020">
    <property type="term" value="C:membrane"/>
    <property type="evidence" value="ECO:0007669"/>
    <property type="project" value="UniProtKB-SubCell"/>
</dbReference>
<keyword evidence="8" id="KW-1185">Reference proteome</keyword>
<keyword evidence="3 6" id="KW-0812">Transmembrane</keyword>
<reference evidence="7" key="1">
    <citation type="journal article" date="2014" name="Int. J. Syst. Evol. Microbiol.">
        <title>Complete genome sequence of Corynebacterium casei LMG S-19264T (=DSM 44701T), isolated from a smear-ripened cheese.</title>
        <authorList>
            <consortium name="US DOE Joint Genome Institute (JGI-PGF)"/>
            <person name="Walter F."/>
            <person name="Albersmeier A."/>
            <person name="Kalinowski J."/>
            <person name="Ruckert C."/>
        </authorList>
    </citation>
    <scope>NUCLEOTIDE SEQUENCE</scope>
    <source>
        <strain evidence="7">JCM 4369</strain>
    </source>
</reference>
<accession>A0A918IB44</accession>
<evidence type="ECO:0000256" key="1">
    <source>
        <dbReference type="ARBA" id="ARBA00004167"/>
    </source>
</evidence>
<dbReference type="RefSeq" id="WP_191873641.1">
    <property type="nucleotide sequence ID" value="NZ_BMTD01000004.1"/>
</dbReference>
<comment type="caution">
    <text evidence="7">The sequence shown here is derived from an EMBL/GenBank/DDBJ whole genome shotgun (WGS) entry which is preliminary data.</text>
</comment>
<evidence type="ECO:0000256" key="5">
    <source>
        <dbReference type="ARBA" id="ARBA00023136"/>
    </source>
</evidence>
<evidence type="ECO:0008006" key="9">
    <source>
        <dbReference type="Google" id="ProtNLM"/>
    </source>
</evidence>
<keyword evidence="4 6" id="KW-1133">Transmembrane helix</keyword>
<dbReference type="Proteomes" id="UP000618795">
    <property type="component" value="Unassembled WGS sequence"/>
</dbReference>
<dbReference type="EMBL" id="BMTD01000004">
    <property type="protein sequence ID" value="GGU90635.1"/>
    <property type="molecule type" value="Genomic_DNA"/>
</dbReference>
<evidence type="ECO:0000256" key="6">
    <source>
        <dbReference type="SAM" id="Phobius"/>
    </source>
</evidence>
<organism evidence="7 8">
    <name type="scientific">Streptomyces filipinensis</name>
    <dbReference type="NCBI Taxonomy" id="66887"/>
    <lineage>
        <taxon>Bacteria</taxon>
        <taxon>Bacillati</taxon>
        <taxon>Actinomycetota</taxon>
        <taxon>Actinomycetes</taxon>
        <taxon>Kitasatosporales</taxon>
        <taxon>Streptomycetaceae</taxon>
        <taxon>Streptomyces</taxon>
    </lineage>
</organism>
<dbReference type="InterPro" id="IPR011053">
    <property type="entry name" value="Single_hybrid_motif"/>
</dbReference>
<evidence type="ECO:0000256" key="2">
    <source>
        <dbReference type="ARBA" id="ARBA00009477"/>
    </source>
</evidence>
<dbReference type="SUPFAM" id="SSF51230">
    <property type="entry name" value="Single hybrid motif"/>
    <property type="match status" value="1"/>
</dbReference>
<keyword evidence="5 6" id="KW-0472">Membrane</keyword>
<sequence length="278" mass="28572">MKFRFKALQRMREPDELDTPTLLAAPRGWIALFVVMITMTGALLWVFAGRLPISVDAPGLLTRPGGTGLVQSPYAGVVQEVLARPADTVAQGQPLARVKDAAGRARVVSSPFAGQVVGLPVDKGQVVRPGTTVASVERTDGDTATGGGSGPDAMVAMVFVPSSRAAGLAPGESVDLSVSTAPAGTFGLLRGRIESVSPYALTREAVAGLVGGDLAAHAYAGSSPPHLVVVRLLRAEGTPTGFAWTSASGPPGRLSTQVSVTATINLGHQTPFDLFLGR</sequence>
<dbReference type="PANTHER" id="PTHR30386:SF26">
    <property type="entry name" value="TRANSPORT PROTEIN COMB"/>
    <property type="match status" value="1"/>
</dbReference>
<proteinExistence type="inferred from homology"/>
<evidence type="ECO:0000313" key="7">
    <source>
        <dbReference type="EMBL" id="GGU90635.1"/>
    </source>
</evidence>
<gene>
    <name evidence="7" type="ORF">GCM10010260_26450</name>
</gene>
<evidence type="ECO:0000313" key="8">
    <source>
        <dbReference type="Proteomes" id="UP000618795"/>
    </source>
</evidence>
<evidence type="ECO:0000256" key="4">
    <source>
        <dbReference type="ARBA" id="ARBA00022989"/>
    </source>
</evidence>
<comment type="similarity">
    <text evidence="2">Belongs to the membrane fusion protein (MFP) (TC 8.A.1) family.</text>
</comment>
<dbReference type="InterPro" id="IPR050739">
    <property type="entry name" value="MFP"/>
</dbReference>
<feature type="transmembrane region" description="Helical" evidence="6">
    <location>
        <begin position="29"/>
        <end position="48"/>
    </location>
</feature>
<protein>
    <recommendedName>
        <fullName evidence="9">HlyD family efflux transporter periplasmic adaptor subunit</fullName>
    </recommendedName>
</protein>
<dbReference type="AlphaFoldDB" id="A0A918IB44"/>
<evidence type="ECO:0000256" key="3">
    <source>
        <dbReference type="ARBA" id="ARBA00022692"/>
    </source>
</evidence>